<sequence>MARLLPPESASVEEVAREIGVGAQTLERWRSDALSMPARERAWTAAARFEAVLSTAAMDETARNAWCREHGVYPQELAQWRQAATQALAEPEEARASPQQTKQDQRRIKELERELRRKEKALAEAAALLVLSKKLGAIFNTDKGEDE</sequence>
<name>A0A1H1KIB7_9BURK</name>
<accession>A0A1H1KIB7</accession>
<evidence type="ECO:0000256" key="1">
    <source>
        <dbReference type="SAM" id="MobiDB-lite"/>
    </source>
</evidence>
<dbReference type="Proteomes" id="UP000199365">
    <property type="component" value="Unassembled WGS sequence"/>
</dbReference>
<dbReference type="EMBL" id="FNKX01000004">
    <property type="protein sequence ID" value="SDR61730.1"/>
    <property type="molecule type" value="Genomic_DNA"/>
</dbReference>
<dbReference type="GO" id="GO:0004803">
    <property type="term" value="F:transposase activity"/>
    <property type="evidence" value="ECO:0007669"/>
    <property type="project" value="InterPro"/>
</dbReference>
<evidence type="ECO:0000313" key="3">
    <source>
        <dbReference type="Proteomes" id="UP000199365"/>
    </source>
</evidence>
<organism evidence="2 3">
    <name type="scientific">Paraburkholderia tuberum</name>
    <dbReference type="NCBI Taxonomy" id="157910"/>
    <lineage>
        <taxon>Bacteria</taxon>
        <taxon>Pseudomonadati</taxon>
        <taxon>Pseudomonadota</taxon>
        <taxon>Betaproteobacteria</taxon>
        <taxon>Burkholderiales</taxon>
        <taxon>Burkholderiaceae</taxon>
        <taxon>Paraburkholderia</taxon>
    </lineage>
</organism>
<dbReference type="InterPro" id="IPR002514">
    <property type="entry name" value="Transposase_8"/>
</dbReference>
<reference evidence="3" key="1">
    <citation type="submission" date="2016-10" db="EMBL/GenBank/DDBJ databases">
        <authorList>
            <person name="Varghese N."/>
            <person name="Submissions S."/>
        </authorList>
    </citation>
    <scope>NUCLEOTIDE SEQUENCE [LARGE SCALE GENOMIC DNA]</scope>
    <source>
        <strain evidence="3">DUS833</strain>
    </source>
</reference>
<dbReference type="STRING" id="157910.SAMN05445850_7928"/>
<evidence type="ECO:0000313" key="2">
    <source>
        <dbReference type="EMBL" id="SDR61730.1"/>
    </source>
</evidence>
<dbReference type="GO" id="GO:0006313">
    <property type="term" value="P:DNA transposition"/>
    <property type="evidence" value="ECO:0007669"/>
    <property type="project" value="InterPro"/>
</dbReference>
<gene>
    <name evidence="2" type="ORF">SAMN05445850_7928</name>
</gene>
<protein>
    <submittedName>
        <fullName evidence="2">Transposase</fullName>
    </submittedName>
</protein>
<dbReference type="GO" id="GO:0003677">
    <property type="term" value="F:DNA binding"/>
    <property type="evidence" value="ECO:0007669"/>
    <property type="project" value="InterPro"/>
</dbReference>
<feature type="region of interest" description="Disordered" evidence="1">
    <location>
        <begin position="83"/>
        <end position="108"/>
    </location>
</feature>
<proteinExistence type="predicted"/>
<dbReference type="Pfam" id="PF01527">
    <property type="entry name" value="HTH_Tnp_1"/>
    <property type="match status" value="1"/>
</dbReference>
<dbReference type="AlphaFoldDB" id="A0A1H1KIB7"/>
<keyword evidence="3" id="KW-1185">Reference proteome</keyword>